<keyword evidence="1" id="KW-1133">Transmembrane helix</keyword>
<dbReference type="AlphaFoldDB" id="A0A0C9T8P0"/>
<feature type="transmembrane region" description="Helical" evidence="1">
    <location>
        <begin position="38"/>
        <end position="57"/>
    </location>
</feature>
<sequence>MACSIWAVECAYSTINFKPYTASCFFTETPPHCLQRDTGFWISALVGDAIIYAFTVYKCMKFKNLRLLESMKKDGSRYFVIICLTHILNASLFFVEFARGFATL</sequence>
<evidence type="ECO:0000313" key="3">
    <source>
        <dbReference type="Proteomes" id="UP000054279"/>
    </source>
</evidence>
<proteinExistence type="predicted"/>
<gene>
    <name evidence="2" type="ORF">M422DRAFT_38786</name>
</gene>
<keyword evidence="1" id="KW-0812">Transmembrane</keyword>
<dbReference type="EMBL" id="KN837418">
    <property type="protein sequence ID" value="KIJ25383.1"/>
    <property type="molecule type" value="Genomic_DNA"/>
</dbReference>
<reference evidence="2 3" key="1">
    <citation type="submission" date="2014-06" db="EMBL/GenBank/DDBJ databases">
        <title>Evolutionary Origins and Diversification of the Mycorrhizal Mutualists.</title>
        <authorList>
            <consortium name="DOE Joint Genome Institute"/>
            <consortium name="Mycorrhizal Genomics Consortium"/>
            <person name="Kohler A."/>
            <person name="Kuo A."/>
            <person name="Nagy L.G."/>
            <person name="Floudas D."/>
            <person name="Copeland A."/>
            <person name="Barry K.W."/>
            <person name="Cichocki N."/>
            <person name="Veneault-Fourrey C."/>
            <person name="LaButti K."/>
            <person name="Lindquist E.A."/>
            <person name="Lipzen A."/>
            <person name="Lundell T."/>
            <person name="Morin E."/>
            <person name="Murat C."/>
            <person name="Riley R."/>
            <person name="Ohm R."/>
            <person name="Sun H."/>
            <person name="Tunlid A."/>
            <person name="Henrissat B."/>
            <person name="Grigoriev I.V."/>
            <person name="Hibbett D.S."/>
            <person name="Martin F."/>
        </authorList>
    </citation>
    <scope>NUCLEOTIDE SEQUENCE [LARGE SCALE GENOMIC DNA]</scope>
    <source>
        <strain evidence="2 3">SS14</strain>
    </source>
</reference>
<name>A0A0C9T8P0_SPHS4</name>
<evidence type="ECO:0000313" key="2">
    <source>
        <dbReference type="EMBL" id="KIJ25383.1"/>
    </source>
</evidence>
<keyword evidence="1" id="KW-0472">Membrane</keyword>
<evidence type="ECO:0000256" key="1">
    <source>
        <dbReference type="SAM" id="Phobius"/>
    </source>
</evidence>
<keyword evidence="3" id="KW-1185">Reference proteome</keyword>
<dbReference type="Proteomes" id="UP000054279">
    <property type="component" value="Unassembled WGS sequence"/>
</dbReference>
<dbReference type="HOGENOM" id="CLU_2361076_0_0_1"/>
<protein>
    <submittedName>
        <fullName evidence="2">Uncharacterized protein</fullName>
    </submittedName>
</protein>
<feature type="transmembrane region" description="Helical" evidence="1">
    <location>
        <begin position="78"/>
        <end position="98"/>
    </location>
</feature>
<organism evidence="2 3">
    <name type="scientific">Sphaerobolus stellatus (strain SS14)</name>
    <dbReference type="NCBI Taxonomy" id="990650"/>
    <lineage>
        <taxon>Eukaryota</taxon>
        <taxon>Fungi</taxon>
        <taxon>Dikarya</taxon>
        <taxon>Basidiomycota</taxon>
        <taxon>Agaricomycotina</taxon>
        <taxon>Agaricomycetes</taxon>
        <taxon>Phallomycetidae</taxon>
        <taxon>Geastrales</taxon>
        <taxon>Sphaerobolaceae</taxon>
        <taxon>Sphaerobolus</taxon>
    </lineage>
</organism>
<accession>A0A0C9T8P0</accession>